<dbReference type="GO" id="GO:0005783">
    <property type="term" value="C:endoplasmic reticulum"/>
    <property type="evidence" value="ECO:0007669"/>
    <property type="project" value="TreeGrafter"/>
</dbReference>
<dbReference type="Proteomes" id="UP000410492">
    <property type="component" value="Unassembled WGS sequence"/>
</dbReference>
<keyword evidence="1" id="KW-0812">Transmembrane</keyword>
<evidence type="ECO:0008006" key="4">
    <source>
        <dbReference type="Google" id="ProtNLM"/>
    </source>
</evidence>
<sequence>MKSGQIYQLVNIKEKISPKPMCIHPNNGVFDDNGPFFLVNNHYFVDQLKMALNYVLSVVIVLTCVLCYHNSYYCGFVFDDISAIKENRDLRPHTPLINVFLNDFWGTPMHKSIDKTYGSTA</sequence>
<name>A0A653C950_CALMS</name>
<dbReference type="EMBL" id="CAACVG010007203">
    <property type="protein sequence ID" value="VEN44149.1"/>
    <property type="molecule type" value="Genomic_DNA"/>
</dbReference>
<reference evidence="2 3" key="1">
    <citation type="submission" date="2019-01" db="EMBL/GenBank/DDBJ databases">
        <authorList>
            <person name="Sayadi A."/>
        </authorList>
    </citation>
    <scope>NUCLEOTIDE SEQUENCE [LARGE SCALE GENOMIC DNA]</scope>
</reference>
<dbReference type="PANTHER" id="PTHR44395">
    <property type="match status" value="1"/>
</dbReference>
<evidence type="ECO:0000313" key="3">
    <source>
        <dbReference type="Proteomes" id="UP000410492"/>
    </source>
</evidence>
<proteinExistence type="predicted"/>
<dbReference type="AlphaFoldDB" id="A0A653C950"/>
<protein>
    <recommendedName>
        <fullName evidence="4">Transmembrane and TPR repeat-containing protein 3</fullName>
    </recommendedName>
</protein>
<keyword evidence="1" id="KW-1133">Transmembrane helix</keyword>
<feature type="transmembrane region" description="Helical" evidence="1">
    <location>
        <begin position="51"/>
        <end position="68"/>
    </location>
</feature>
<dbReference type="GO" id="GO:0035269">
    <property type="term" value="P:protein O-linked glycosylation via mannose"/>
    <property type="evidence" value="ECO:0007669"/>
    <property type="project" value="TreeGrafter"/>
</dbReference>
<organism evidence="2 3">
    <name type="scientific">Callosobruchus maculatus</name>
    <name type="common">Southern cowpea weevil</name>
    <name type="synonym">Pulse bruchid</name>
    <dbReference type="NCBI Taxonomy" id="64391"/>
    <lineage>
        <taxon>Eukaryota</taxon>
        <taxon>Metazoa</taxon>
        <taxon>Ecdysozoa</taxon>
        <taxon>Arthropoda</taxon>
        <taxon>Hexapoda</taxon>
        <taxon>Insecta</taxon>
        <taxon>Pterygota</taxon>
        <taxon>Neoptera</taxon>
        <taxon>Endopterygota</taxon>
        <taxon>Coleoptera</taxon>
        <taxon>Polyphaga</taxon>
        <taxon>Cucujiformia</taxon>
        <taxon>Chrysomeloidea</taxon>
        <taxon>Chrysomelidae</taxon>
        <taxon>Bruchinae</taxon>
        <taxon>Bruchini</taxon>
        <taxon>Callosobruchus</taxon>
    </lineage>
</organism>
<dbReference type="OrthoDB" id="66906at2759"/>
<evidence type="ECO:0000313" key="2">
    <source>
        <dbReference type="EMBL" id="VEN44149.1"/>
    </source>
</evidence>
<accession>A0A653C950</accession>
<keyword evidence="3" id="KW-1185">Reference proteome</keyword>
<gene>
    <name evidence="2" type="ORF">CALMAC_LOCUS7049</name>
</gene>
<dbReference type="GO" id="GO:0000030">
    <property type="term" value="F:mannosyltransferase activity"/>
    <property type="evidence" value="ECO:0007669"/>
    <property type="project" value="TreeGrafter"/>
</dbReference>
<keyword evidence="1" id="KW-0472">Membrane</keyword>
<evidence type="ECO:0000256" key="1">
    <source>
        <dbReference type="SAM" id="Phobius"/>
    </source>
</evidence>
<dbReference type="PANTHER" id="PTHR44395:SF1">
    <property type="entry name" value="PROTEIN O-MANNOSYL-TRANSFERASE TMTC3"/>
    <property type="match status" value="1"/>
</dbReference>